<gene>
    <name evidence="8" type="ORF">PUMCH_000769</name>
</gene>
<keyword evidence="6" id="KW-0862">Zinc</keyword>
<dbReference type="KEGG" id="asau:88171837"/>
<evidence type="ECO:0000256" key="4">
    <source>
        <dbReference type="ARBA" id="ARBA00022989"/>
    </source>
</evidence>
<comment type="similarity">
    <text evidence="2">Belongs to the ADIPOR family.</text>
</comment>
<keyword evidence="3 7" id="KW-0812">Transmembrane</keyword>
<feature type="transmembrane region" description="Helical" evidence="7">
    <location>
        <begin position="107"/>
        <end position="127"/>
    </location>
</feature>
<protein>
    <submittedName>
        <fullName evidence="8">Uncharacterized protein</fullName>
    </submittedName>
</protein>
<proteinExistence type="inferred from homology"/>
<dbReference type="GO" id="GO:0038023">
    <property type="term" value="F:signaling receptor activity"/>
    <property type="evidence" value="ECO:0007669"/>
    <property type="project" value="TreeGrafter"/>
</dbReference>
<keyword evidence="9" id="KW-1185">Reference proteome</keyword>
<evidence type="ECO:0000256" key="1">
    <source>
        <dbReference type="ARBA" id="ARBA00004141"/>
    </source>
</evidence>
<feature type="transmembrane region" description="Helical" evidence="7">
    <location>
        <begin position="143"/>
        <end position="163"/>
    </location>
</feature>
<feature type="binding site" evidence="6">
    <location>
        <position position="284"/>
    </location>
    <ligand>
        <name>Zn(2+)</name>
        <dbReference type="ChEBI" id="CHEBI:29105"/>
    </ligand>
</feature>
<evidence type="ECO:0000256" key="2">
    <source>
        <dbReference type="ARBA" id="ARBA00007018"/>
    </source>
</evidence>
<feature type="transmembrane region" description="Helical" evidence="7">
    <location>
        <begin position="170"/>
        <end position="188"/>
    </location>
</feature>
<accession>A0AAX4H4T8</accession>
<dbReference type="GO" id="GO:0046872">
    <property type="term" value="F:metal ion binding"/>
    <property type="evidence" value="ECO:0007669"/>
    <property type="project" value="UniProtKB-KW"/>
</dbReference>
<dbReference type="Proteomes" id="UP001338582">
    <property type="component" value="Chromosome 1"/>
</dbReference>
<keyword evidence="4 7" id="KW-1133">Transmembrane helix</keyword>
<name>A0AAX4H4T8_9ASCO</name>
<dbReference type="PANTHER" id="PTHR20855:SF52">
    <property type="entry name" value="ADIPONECTIN RECEPTOR PROTEIN"/>
    <property type="match status" value="1"/>
</dbReference>
<dbReference type="InterPro" id="IPR004254">
    <property type="entry name" value="AdipoR/HlyIII-related"/>
</dbReference>
<evidence type="ECO:0000256" key="5">
    <source>
        <dbReference type="ARBA" id="ARBA00023136"/>
    </source>
</evidence>
<feature type="transmembrane region" description="Helical" evidence="7">
    <location>
        <begin position="200"/>
        <end position="223"/>
    </location>
</feature>
<dbReference type="EMBL" id="CP138894">
    <property type="protein sequence ID" value="WPK23528.1"/>
    <property type="molecule type" value="Genomic_DNA"/>
</dbReference>
<dbReference type="Pfam" id="PF03006">
    <property type="entry name" value="HlyIII"/>
    <property type="match status" value="1"/>
</dbReference>
<evidence type="ECO:0000313" key="8">
    <source>
        <dbReference type="EMBL" id="WPK23528.1"/>
    </source>
</evidence>
<dbReference type="GO" id="GO:0016020">
    <property type="term" value="C:membrane"/>
    <property type="evidence" value="ECO:0007669"/>
    <property type="project" value="UniProtKB-SubCell"/>
</dbReference>
<reference evidence="8 9" key="1">
    <citation type="submission" date="2023-10" db="EMBL/GenBank/DDBJ databases">
        <title>Draft Genome Sequence of Candida saopaulonensis from a very Premature Infant with Sepsis.</title>
        <authorList>
            <person name="Ning Y."/>
            <person name="Dai R."/>
            <person name="Xiao M."/>
            <person name="Xu Y."/>
            <person name="Yan Q."/>
            <person name="Zhang L."/>
        </authorList>
    </citation>
    <scope>NUCLEOTIDE SEQUENCE [LARGE SCALE GENOMIC DNA]</scope>
    <source>
        <strain evidence="8 9">19XY460</strain>
    </source>
</reference>
<organism evidence="8 9">
    <name type="scientific">Australozyma saopauloensis</name>
    <dbReference type="NCBI Taxonomy" id="291208"/>
    <lineage>
        <taxon>Eukaryota</taxon>
        <taxon>Fungi</taxon>
        <taxon>Dikarya</taxon>
        <taxon>Ascomycota</taxon>
        <taxon>Saccharomycotina</taxon>
        <taxon>Pichiomycetes</taxon>
        <taxon>Metschnikowiaceae</taxon>
        <taxon>Australozyma</taxon>
    </lineage>
</organism>
<evidence type="ECO:0000313" key="9">
    <source>
        <dbReference type="Proteomes" id="UP001338582"/>
    </source>
</evidence>
<evidence type="ECO:0000256" key="7">
    <source>
        <dbReference type="SAM" id="Phobius"/>
    </source>
</evidence>
<sequence>MTMKNRGSKQSQTSERIPLLATPDTDGLYFYSQLDPWQQDNHYIRSGYVKETNSYAGSIRSLLYLHNESVNIYTHLVPAFFAFIFFTIFIDNVVLQNEDHWWVRPTFMLFGVGLSVCLSLSALFHLFKSHSHLVCKFGNQCDYFGIVVMITCSLISVMSFIFYEEPKYKIGFIILFLILGSICTVVTFDSKFSTPHYRPFRSAMFILFGLSGILPVIGAVHLYGYQNAVQRSGAYWLIGEGFFYIFGACLYALRIPEKWVYEETDGDFKKGKFDIFGSLHQIFHVMVVIAAYCHWRGLYDSYIDWTVRTSVVF</sequence>
<comment type="subcellular location">
    <subcellularLocation>
        <location evidence="1">Membrane</location>
        <topology evidence="1">Multi-pass membrane protein</topology>
    </subcellularLocation>
</comment>
<dbReference type="GO" id="GO:0006882">
    <property type="term" value="P:intracellular zinc ion homeostasis"/>
    <property type="evidence" value="ECO:0007669"/>
    <property type="project" value="TreeGrafter"/>
</dbReference>
<dbReference type="GeneID" id="88171837"/>
<feature type="transmembrane region" description="Helical" evidence="7">
    <location>
        <begin position="72"/>
        <end position="95"/>
    </location>
</feature>
<dbReference type="PANTHER" id="PTHR20855">
    <property type="entry name" value="ADIPOR/PROGESTIN RECEPTOR-RELATED"/>
    <property type="match status" value="1"/>
</dbReference>
<dbReference type="RefSeq" id="XP_062875914.1">
    <property type="nucleotide sequence ID" value="XM_063019844.1"/>
</dbReference>
<dbReference type="AlphaFoldDB" id="A0AAX4H4T8"/>
<feature type="transmembrane region" description="Helical" evidence="7">
    <location>
        <begin position="235"/>
        <end position="255"/>
    </location>
</feature>
<keyword evidence="6" id="KW-0479">Metal-binding</keyword>
<evidence type="ECO:0000256" key="6">
    <source>
        <dbReference type="PIRSR" id="PIRSR604254-1"/>
    </source>
</evidence>
<feature type="binding site" evidence="6">
    <location>
        <position position="280"/>
    </location>
    <ligand>
        <name>Zn(2+)</name>
        <dbReference type="ChEBI" id="CHEBI:29105"/>
    </ligand>
</feature>
<evidence type="ECO:0000256" key="3">
    <source>
        <dbReference type="ARBA" id="ARBA00022692"/>
    </source>
</evidence>
<feature type="transmembrane region" description="Helical" evidence="7">
    <location>
        <begin position="275"/>
        <end position="295"/>
    </location>
</feature>
<feature type="binding site" evidence="6">
    <location>
        <position position="125"/>
    </location>
    <ligand>
        <name>Zn(2+)</name>
        <dbReference type="ChEBI" id="CHEBI:29105"/>
    </ligand>
</feature>
<keyword evidence="5 7" id="KW-0472">Membrane</keyword>